<reference evidence="1" key="1">
    <citation type="submission" date="2013-07" db="EMBL/GenBank/DDBJ databases">
        <title>The genome of an arbuscular mycorrhizal fungus provides insights into the evolution of the oldest plant symbiosis.</title>
        <authorList>
            <consortium name="DOE Joint Genome Institute"/>
            <person name="Tisserant E."/>
            <person name="Malbreil M."/>
            <person name="Kuo A."/>
            <person name="Kohler A."/>
            <person name="Symeonidi A."/>
            <person name="Balestrini R."/>
            <person name="Charron P."/>
            <person name="Duensing N."/>
            <person name="Frei-dit-Frey N."/>
            <person name="Gianinazzi-Pearson V."/>
            <person name="Gilbert B."/>
            <person name="Handa Y."/>
            <person name="Hijri M."/>
            <person name="Kaul R."/>
            <person name="Kawaguchi M."/>
            <person name="Krajinski F."/>
            <person name="Lammers P."/>
            <person name="Lapierre D."/>
            <person name="Masclaux F.G."/>
            <person name="Murat C."/>
            <person name="Morin E."/>
            <person name="Ndikumana S."/>
            <person name="Pagni M."/>
            <person name="Petitpierre D."/>
            <person name="Requena N."/>
            <person name="Rosikiewicz P."/>
            <person name="Riley R."/>
            <person name="Saito K."/>
            <person name="San Clemente H."/>
            <person name="Shapiro H."/>
            <person name="van Tuinen D."/>
            <person name="Becard G."/>
            <person name="Bonfante P."/>
            <person name="Paszkowski U."/>
            <person name="Shachar-Hill Y."/>
            <person name="Young J.P."/>
            <person name="Sanders I.R."/>
            <person name="Henrissat B."/>
            <person name="Rensing S.A."/>
            <person name="Grigoriev I.V."/>
            <person name="Corradi N."/>
            <person name="Roux C."/>
            <person name="Martin F."/>
        </authorList>
    </citation>
    <scope>NUCLEOTIDE SEQUENCE</scope>
    <source>
        <strain evidence="1">DAOM 197198</strain>
    </source>
</reference>
<dbReference type="EMBL" id="KI299328">
    <property type="protein sequence ID" value="ERZ97785.1"/>
    <property type="molecule type" value="Genomic_DNA"/>
</dbReference>
<dbReference type="VEuPathDB" id="FungiDB:RhiirFUN_014052"/>
<gene>
    <name evidence="1" type="ORF">GLOINDRAFT_88817</name>
</gene>
<dbReference type="HOGENOM" id="CLU_1949973_0_0_1"/>
<name>U9T342_RHIID</name>
<evidence type="ECO:0000313" key="1">
    <source>
        <dbReference type="EMBL" id="ERZ97785.1"/>
    </source>
</evidence>
<accession>U9T342</accession>
<organism evidence="1">
    <name type="scientific">Rhizophagus irregularis (strain DAOM 181602 / DAOM 197198 / MUCL 43194)</name>
    <name type="common">Arbuscular mycorrhizal fungus</name>
    <name type="synonym">Glomus intraradices</name>
    <dbReference type="NCBI Taxonomy" id="747089"/>
    <lineage>
        <taxon>Eukaryota</taxon>
        <taxon>Fungi</taxon>
        <taxon>Fungi incertae sedis</taxon>
        <taxon>Mucoromycota</taxon>
        <taxon>Glomeromycotina</taxon>
        <taxon>Glomeromycetes</taxon>
        <taxon>Glomerales</taxon>
        <taxon>Glomeraceae</taxon>
        <taxon>Rhizophagus</taxon>
    </lineage>
</organism>
<protein>
    <submittedName>
        <fullName evidence="1">Uncharacterized protein</fullName>
    </submittedName>
</protein>
<sequence>MSMSFDFLQILTLLVMNRNRVLQKYPFKLKCDEKLIKKVAYNVNEEQVSFLQETWELQQIASLLKSNFTFTRLFDKSTTNQGYEIMNLYDDDNPKKKLKTFEEASEESARTCMRGEEEIVDICLYVIYF</sequence>
<proteinExistence type="predicted"/>
<dbReference type="AlphaFoldDB" id="U9T342"/>